<comment type="caution">
    <text evidence="3">The sequence shown here is derived from an EMBL/GenBank/DDBJ whole genome shotgun (WGS) entry which is preliminary data.</text>
</comment>
<evidence type="ECO:0000313" key="3">
    <source>
        <dbReference type="EMBL" id="KXZ63025.1"/>
    </source>
</evidence>
<feature type="region of interest" description="Disordered" evidence="2">
    <location>
        <begin position="116"/>
        <end position="152"/>
    </location>
</feature>
<feature type="coiled-coil region" evidence="1">
    <location>
        <begin position="67"/>
        <end position="101"/>
    </location>
</feature>
<dbReference type="PATRIC" id="fig|52133.18.peg.3427"/>
<gene>
    <name evidence="3" type="ORF">AVENLUH5627_03340</name>
</gene>
<dbReference type="NCBIfam" id="NF038291">
    <property type="entry name" value="rep_pAB02_ORF2"/>
    <property type="match status" value="1"/>
</dbReference>
<dbReference type="RefSeq" id="WP_061519775.1">
    <property type="nucleotide sequence ID" value="NZ_JRUE01000253.1"/>
</dbReference>
<dbReference type="InterPro" id="IPR047783">
    <property type="entry name" value="ORF2/OrfX-like"/>
</dbReference>
<dbReference type="Proteomes" id="UP000075680">
    <property type="component" value="Unassembled WGS sequence"/>
</dbReference>
<reference evidence="3 4" key="1">
    <citation type="journal article" date="2016" name="Sci. Rep.">
        <title>Genomic and phenotypic characterization of the species Acinetobacter venetianus.</title>
        <authorList>
            <person name="Fondi M."/>
            <person name="Maida I."/>
            <person name="Perrin E."/>
            <person name="Orlandini V."/>
            <person name="La Torre L."/>
            <person name="Bosi E."/>
            <person name="Negroni A."/>
            <person name="Zanaroli G."/>
            <person name="Fava F."/>
            <person name="Decorosi F."/>
            <person name="Giovannetti L."/>
            <person name="Viti C."/>
            <person name="Vaneechoutte M."/>
            <person name="Dijkshoorn L."/>
            <person name="Fani R."/>
        </authorList>
    </citation>
    <scope>NUCLEOTIDE SEQUENCE [LARGE SCALE GENOMIC DNA]</scope>
    <source>
        <strain evidence="3 4">LUH5627</strain>
    </source>
</reference>
<sequence>MSLLTILEASKQFKVGRTSIYKAIKRGDITPRLNAQNIQVIDAQDMVRVFGGSVPKSVSGDSTPVVSGNNEELVRELREQIQDLKQDKEFLKQEMASIRRDFDDFKLMIEYKGKSDISETGETVSEQAGNSFGVQEKQQGEQVETDEKQPQKIEKKRFGFLRRLLGE</sequence>
<feature type="compositionally biased region" description="Polar residues" evidence="2">
    <location>
        <begin position="118"/>
        <end position="132"/>
    </location>
</feature>
<evidence type="ECO:0000256" key="1">
    <source>
        <dbReference type="SAM" id="Coils"/>
    </source>
</evidence>
<dbReference type="AlphaFoldDB" id="A0A150HJK0"/>
<feature type="compositionally biased region" description="Low complexity" evidence="2">
    <location>
        <begin position="133"/>
        <end position="142"/>
    </location>
</feature>
<name>A0A150HJK0_9GAMM</name>
<dbReference type="EMBL" id="JRUE01000253">
    <property type="protein sequence ID" value="KXZ63025.1"/>
    <property type="molecule type" value="Genomic_DNA"/>
</dbReference>
<keyword evidence="1" id="KW-0175">Coiled coil</keyword>
<evidence type="ECO:0000313" key="4">
    <source>
        <dbReference type="Proteomes" id="UP000075680"/>
    </source>
</evidence>
<evidence type="ECO:0000256" key="2">
    <source>
        <dbReference type="SAM" id="MobiDB-lite"/>
    </source>
</evidence>
<organism evidence="3 4">
    <name type="scientific">Acinetobacter venetianus</name>
    <dbReference type="NCBI Taxonomy" id="52133"/>
    <lineage>
        <taxon>Bacteria</taxon>
        <taxon>Pseudomonadati</taxon>
        <taxon>Pseudomonadota</taxon>
        <taxon>Gammaproteobacteria</taxon>
        <taxon>Moraxellales</taxon>
        <taxon>Moraxellaceae</taxon>
        <taxon>Acinetobacter</taxon>
    </lineage>
</organism>
<proteinExistence type="predicted"/>
<protein>
    <recommendedName>
        <fullName evidence="5">DNA-binding protein</fullName>
    </recommendedName>
</protein>
<evidence type="ECO:0008006" key="5">
    <source>
        <dbReference type="Google" id="ProtNLM"/>
    </source>
</evidence>
<accession>A0A150HJK0</accession>